<evidence type="ECO:0000259" key="12">
    <source>
        <dbReference type="SMART" id="SM00941"/>
    </source>
</evidence>
<dbReference type="SMART" id="SM00941">
    <property type="entry name" value="PYNP_C"/>
    <property type="match status" value="1"/>
</dbReference>
<dbReference type="InterPro" id="IPR035902">
    <property type="entry name" value="Nuc_phospho_transferase"/>
</dbReference>
<dbReference type="Gene3D" id="1.20.970.10">
    <property type="entry name" value="Transferase, Pyrimidine Nucleoside Phosphorylase, Chain C"/>
    <property type="match status" value="1"/>
</dbReference>
<comment type="catalytic activity">
    <reaction evidence="10">
        <text>uridine + phosphate = alpha-D-ribose 1-phosphate + uracil</text>
        <dbReference type="Rhea" id="RHEA:24388"/>
        <dbReference type="ChEBI" id="CHEBI:16704"/>
        <dbReference type="ChEBI" id="CHEBI:17568"/>
        <dbReference type="ChEBI" id="CHEBI:43474"/>
        <dbReference type="ChEBI" id="CHEBI:57720"/>
        <dbReference type="EC" id="2.4.2.2"/>
    </reaction>
</comment>
<evidence type="ECO:0000256" key="3">
    <source>
        <dbReference type="ARBA" id="ARBA00003877"/>
    </source>
</evidence>
<sequence>MRFVDIIEKKREGCGLSTEEIRYWIQAYTAGDIPDYQVSALLMAIVLNGMDLRETTDLTMAMMHSGDVVDLSSIDGVKVDKHSTGGVGDKTTLALGPMVAACGVKMAKMSGRGLGHTGGTLDKLESIRGFNCFLDQETFIRQVNAIGLAVIGQSDRLVPADKKLYALRDVTATVASIPLIASSIMSKKLAAGTDVIDLDVKYGDGAFMQTPQEAVALAETMIQIGNSLGRRTRAMITDMNEPLGRAIGNALEVREAIDTLRGHGPEDFTELCLTAGSVLLTEAGASEDREKARKQLEAVIADGSALEKLRAMVKAQGGDVSQIDDPDRLPKADHVTPVLSRTTGYVKELRAMRLGTLAMQIGAGRATKEDEIWPEVGIVLNKKVADKVEKGEILAWVHHRKPLGSQWLKALEDGFVIVPEKVSRPDLIYKML</sequence>
<comment type="catalytic activity">
    <reaction evidence="1">
        <text>2'-deoxyuridine + phosphate = 2-deoxy-alpha-D-ribose 1-phosphate + uracil</text>
        <dbReference type="Rhea" id="RHEA:22824"/>
        <dbReference type="ChEBI" id="CHEBI:16450"/>
        <dbReference type="ChEBI" id="CHEBI:17568"/>
        <dbReference type="ChEBI" id="CHEBI:43474"/>
        <dbReference type="ChEBI" id="CHEBI:57259"/>
        <dbReference type="EC" id="2.4.2.2"/>
    </reaction>
</comment>
<dbReference type="InterPro" id="IPR036320">
    <property type="entry name" value="Glycosyl_Trfase_fam3_N_dom_sf"/>
</dbReference>
<evidence type="ECO:0000256" key="9">
    <source>
        <dbReference type="ARBA" id="ARBA00022679"/>
    </source>
</evidence>
<dbReference type="GO" id="GO:0009032">
    <property type="term" value="F:thymidine phosphorylase activity"/>
    <property type="evidence" value="ECO:0007669"/>
    <property type="project" value="TreeGrafter"/>
</dbReference>
<dbReference type="PIRSF" id="PIRSF000478">
    <property type="entry name" value="TP_PyNP"/>
    <property type="match status" value="1"/>
</dbReference>
<reference evidence="13" key="2">
    <citation type="journal article" date="2021" name="PeerJ">
        <title>Extensive microbial diversity within the chicken gut microbiome revealed by metagenomics and culture.</title>
        <authorList>
            <person name="Gilroy R."/>
            <person name="Ravi A."/>
            <person name="Getino M."/>
            <person name="Pursley I."/>
            <person name="Horton D.L."/>
            <person name="Alikhan N.F."/>
            <person name="Baker D."/>
            <person name="Gharbi K."/>
            <person name="Hall N."/>
            <person name="Watson M."/>
            <person name="Adriaenssens E.M."/>
            <person name="Foster-Nyarko E."/>
            <person name="Jarju S."/>
            <person name="Secka A."/>
            <person name="Antonio M."/>
            <person name="Oren A."/>
            <person name="Chaudhuri R.R."/>
            <person name="La Ragione R."/>
            <person name="Hildebrand F."/>
            <person name="Pallen M.J."/>
        </authorList>
    </citation>
    <scope>NUCLEOTIDE SEQUENCE</scope>
    <source>
        <strain evidence="13">CHK187-14744</strain>
    </source>
</reference>
<dbReference type="SUPFAM" id="SSF54680">
    <property type="entry name" value="Pyrimidine nucleoside phosphorylase C-terminal domain"/>
    <property type="match status" value="1"/>
</dbReference>
<dbReference type="GO" id="GO:0004645">
    <property type="term" value="F:1,4-alpha-oligoglucan phosphorylase activity"/>
    <property type="evidence" value="ECO:0007669"/>
    <property type="project" value="InterPro"/>
</dbReference>
<dbReference type="Gene3D" id="3.40.1030.10">
    <property type="entry name" value="Nucleoside phosphorylase/phosphoribosyltransferase catalytic domain"/>
    <property type="match status" value="1"/>
</dbReference>
<accession>A0A9D1HHE8</accession>
<evidence type="ECO:0000313" key="14">
    <source>
        <dbReference type="Proteomes" id="UP000824164"/>
    </source>
</evidence>
<keyword evidence="8 13" id="KW-0328">Glycosyltransferase</keyword>
<evidence type="ECO:0000256" key="2">
    <source>
        <dbReference type="ARBA" id="ARBA00001958"/>
    </source>
</evidence>
<dbReference type="InterPro" id="IPR017872">
    <property type="entry name" value="Pyrmidine_PPase_CS"/>
</dbReference>
<gene>
    <name evidence="13" type="ORF">IAB63_09245</name>
</gene>
<dbReference type="NCBIfam" id="NF004747">
    <property type="entry name" value="PRK06078.1"/>
    <property type="match status" value="1"/>
</dbReference>
<comment type="function">
    <text evidence="3">Catalyzes phosphorolysis of the pyrimidine nucleosides uridine, thymidine and 2'-deoxyuridine with the formation of the corresponding pyrimidine base and ribose-1-phosphate.</text>
</comment>
<dbReference type="Pfam" id="PF00591">
    <property type="entry name" value="Glycos_transf_3"/>
    <property type="match status" value="1"/>
</dbReference>
<dbReference type="NCBIfam" id="NF004490">
    <property type="entry name" value="PRK05820.1"/>
    <property type="match status" value="1"/>
</dbReference>
<dbReference type="PANTHER" id="PTHR10515">
    <property type="entry name" value="THYMIDINE PHOSPHORYLASE"/>
    <property type="match status" value="1"/>
</dbReference>
<dbReference type="InterPro" id="IPR017459">
    <property type="entry name" value="Glycosyl_Trfase_fam3_N_dom"/>
</dbReference>
<dbReference type="EC" id="2.4.2.2" evidence="6"/>
<dbReference type="SUPFAM" id="SSF52418">
    <property type="entry name" value="Nucleoside phosphorylase/phosphoribosyltransferase catalytic domain"/>
    <property type="match status" value="1"/>
</dbReference>
<dbReference type="Pfam" id="PF07831">
    <property type="entry name" value="PYNP_C"/>
    <property type="match status" value="1"/>
</dbReference>
<keyword evidence="9 13" id="KW-0808">Transferase</keyword>
<dbReference type="InterPro" id="IPR013102">
    <property type="entry name" value="PYNP_C"/>
</dbReference>
<name>A0A9D1HHE8_9FIRM</name>
<comment type="caution">
    <text evidence="13">The sequence shown here is derived from an EMBL/GenBank/DDBJ whole genome shotgun (WGS) entry which is preliminary data.</text>
</comment>
<evidence type="ECO:0000256" key="8">
    <source>
        <dbReference type="ARBA" id="ARBA00022676"/>
    </source>
</evidence>
<dbReference type="Pfam" id="PF02885">
    <property type="entry name" value="Glycos_trans_3N"/>
    <property type="match status" value="1"/>
</dbReference>
<evidence type="ECO:0000256" key="7">
    <source>
        <dbReference type="ARBA" id="ARBA00014680"/>
    </source>
</evidence>
<dbReference type="InterPro" id="IPR036566">
    <property type="entry name" value="PYNP-like_C_sf"/>
</dbReference>
<dbReference type="EMBL" id="DVLT01000055">
    <property type="protein sequence ID" value="HIU03421.1"/>
    <property type="molecule type" value="Genomic_DNA"/>
</dbReference>
<dbReference type="Proteomes" id="UP000824164">
    <property type="component" value="Unassembled WGS sequence"/>
</dbReference>
<dbReference type="PROSITE" id="PS00647">
    <property type="entry name" value="THYMID_PHOSPHORYLASE"/>
    <property type="match status" value="1"/>
</dbReference>
<evidence type="ECO:0000256" key="6">
    <source>
        <dbReference type="ARBA" id="ARBA00011889"/>
    </source>
</evidence>
<comment type="catalytic activity">
    <reaction evidence="11">
        <text>thymidine + phosphate = 2-deoxy-alpha-D-ribose 1-phosphate + thymine</text>
        <dbReference type="Rhea" id="RHEA:16037"/>
        <dbReference type="ChEBI" id="CHEBI:17748"/>
        <dbReference type="ChEBI" id="CHEBI:17821"/>
        <dbReference type="ChEBI" id="CHEBI:43474"/>
        <dbReference type="ChEBI" id="CHEBI:57259"/>
        <dbReference type="EC" id="2.4.2.2"/>
    </reaction>
</comment>
<evidence type="ECO:0000256" key="11">
    <source>
        <dbReference type="ARBA" id="ARBA00048525"/>
    </source>
</evidence>
<dbReference type="NCBIfam" id="TIGR02644">
    <property type="entry name" value="Y_phosphoryl"/>
    <property type="match status" value="1"/>
</dbReference>
<evidence type="ECO:0000256" key="5">
    <source>
        <dbReference type="ARBA" id="ARBA00011738"/>
    </source>
</evidence>
<feature type="domain" description="Pyrimidine nucleoside phosphorylase C-terminal" evidence="12">
    <location>
        <begin position="345"/>
        <end position="418"/>
    </location>
</feature>
<evidence type="ECO:0000256" key="1">
    <source>
        <dbReference type="ARBA" id="ARBA00001066"/>
    </source>
</evidence>
<dbReference type="Gene3D" id="3.90.1170.30">
    <property type="entry name" value="Pyrimidine nucleoside phosphorylase-like, C-terminal domain"/>
    <property type="match status" value="1"/>
</dbReference>
<evidence type="ECO:0000313" key="13">
    <source>
        <dbReference type="EMBL" id="HIU03421.1"/>
    </source>
</evidence>
<dbReference type="InterPro" id="IPR000312">
    <property type="entry name" value="Glycosyl_Trfase_fam3"/>
</dbReference>
<reference evidence="13" key="1">
    <citation type="submission" date="2020-10" db="EMBL/GenBank/DDBJ databases">
        <authorList>
            <person name="Gilroy R."/>
        </authorList>
    </citation>
    <scope>NUCLEOTIDE SEQUENCE</scope>
    <source>
        <strain evidence="13">CHK187-14744</strain>
    </source>
</reference>
<protein>
    <recommendedName>
        <fullName evidence="7">Pyrimidine-nucleoside phosphorylase</fullName>
        <ecNumber evidence="6">2.4.2.2</ecNumber>
    </recommendedName>
</protein>
<dbReference type="GO" id="GO:0006213">
    <property type="term" value="P:pyrimidine nucleoside metabolic process"/>
    <property type="evidence" value="ECO:0007669"/>
    <property type="project" value="InterPro"/>
</dbReference>
<proteinExistence type="inferred from homology"/>
<comment type="cofactor">
    <cofactor evidence="2">
        <name>K(+)</name>
        <dbReference type="ChEBI" id="CHEBI:29103"/>
    </cofactor>
</comment>
<dbReference type="SUPFAM" id="SSF47648">
    <property type="entry name" value="Nucleoside phosphorylase/phosphoribosyltransferase N-terminal domain"/>
    <property type="match status" value="1"/>
</dbReference>
<evidence type="ECO:0000256" key="10">
    <source>
        <dbReference type="ARBA" id="ARBA00048453"/>
    </source>
</evidence>
<dbReference type="GO" id="GO:0005829">
    <property type="term" value="C:cytosol"/>
    <property type="evidence" value="ECO:0007669"/>
    <property type="project" value="TreeGrafter"/>
</dbReference>
<evidence type="ECO:0000256" key="4">
    <source>
        <dbReference type="ARBA" id="ARBA00006915"/>
    </source>
</evidence>
<dbReference type="GO" id="GO:0006206">
    <property type="term" value="P:pyrimidine nucleobase metabolic process"/>
    <property type="evidence" value="ECO:0007669"/>
    <property type="project" value="InterPro"/>
</dbReference>
<dbReference type="PANTHER" id="PTHR10515:SF0">
    <property type="entry name" value="THYMIDINE PHOSPHORYLASE"/>
    <property type="match status" value="1"/>
</dbReference>
<organism evidence="13 14">
    <name type="scientific">Candidatus Onthocola gallistercoris</name>
    <dbReference type="NCBI Taxonomy" id="2840876"/>
    <lineage>
        <taxon>Bacteria</taxon>
        <taxon>Bacillati</taxon>
        <taxon>Bacillota</taxon>
        <taxon>Bacilli</taxon>
        <taxon>Candidatus Onthocola</taxon>
    </lineage>
</organism>
<dbReference type="InterPro" id="IPR018090">
    <property type="entry name" value="Pyrmidine_PPas_bac/euk"/>
</dbReference>
<dbReference type="InterPro" id="IPR000053">
    <property type="entry name" value="Thymidine/pyrmidine_PPase"/>
</dbReference>
<comment type="subunit">
    <text evidence="5">Homodimer.</text>
</comment>
<dbReference type="AlphaFoldDB" id="A0A9D1HHE8"/>
<dbReference type="FunFam" id="3.40.1030.10:FF:000003">
    <property type="entry name" value="Pyrimidine-nucleoside phosphorylase"/>
    <property type="match status" value="1"/>
</dbReference>
<comment type="similarity">
    <text evidence="4">Belongs to the thymidine/pyrimidine-nucleoside phosphorylase family.</text>
</comment>